<dbReference type="Pfam" id="PF01841">
    <property type="entry name" value="Transglut_core"/>
    <property type="match status" value="1"/>
</dbReference>
<feature type="transmembrane region" description="Helical" evidence="1">
    <location>
        <begin position="728"/>
        <end position="753"/>
    </location>
</feature>
<proteinExistence type="predicted"/>
<dbReference type="InterPro" id="IPR038765">
    <property type="entry name" value="Papain-like_cys_pep_sf"/>
</dbReference>
<dbReference type="PANTHER" id="PTHR42736:SF1">
    <property type="entry name" value="PROTEIN-GLUTAMINE GAMMA-GLUTAMYLTRANSFERASE"/>
    <property type="match status" value="1"/>
</dbReference>
<feature type="transmembrane region" description="Helical" evidence="1">
    <location>
        <begin position="83"/>
        <end position="105"/>
    </location>
</feature>
<feature type="domain" description="Transglutaminase-like" evidence="2">
    <location>
        <begin position="539"/>
        <end position="609"/>
    </location>
</feature>
<comment type="caution">
    <text evidence="3">The sequence shown here is derived from an EMBL/GenBank/DDBJ whole genome shotgun (WGS) entry which is preliminary data.</text>
</comment>
<gene>
    <name evidence="3" type="ORF">IFO66_21350</name>
</gene>
<dbReference type="EMBL" id="JACYTN010000029">
    <property type="protein sequence ID" value="MBD8500838.1"/>
    <property type="molecule type" value="Genomic_DNA"/>
</dbReference>
<organism evidence="3 4">
    <name type="scientific">Paenibacillus arenosi</name>
    <dbReference type="NCBI Taxonomy" id="2774142"/>
    <lineage>
        <taxon>Bacteria</taxon>
        <taxon>Bacillati</taxon>
        <taxon>Bacillota</taxon>
        <taxon>Bacilli</taxon>
        <taxon>Bacillales</taxon>
        <taxon>Paenibacillaceae</taxon>
        <taxon>Paenibacillus</taxon>
    </lineage>
</organism>
<evidence type="ECO:0000313" key="4">
    <source>
        <dbReference type="Proteomes" id="UP000634529"/>
    </source>
</evidence>
<feature type="transmembrane region" description="Helical" evidence="1">
    <location>
        <begin position="176"/>
        <end position="193"/>
    </location>
</feature>
<accession>A0ABR9B395</accession>
<dbReference type="SMART" id="SM00460">
    <property type="entry name" value="TGc"/>
    <property type="match status" value="1"/>
</dbReference>
<evidence type="ECO:0000256" key="1">
    <source>
        <dbReference type="SAM" id="Phobius"/>
    </source>
</evidence>
<feature type="transmembrane region" description="Helical" evidence="1">
    <location>
        <begin position="112"/>
        <end position="131"/>
    </location>
</feature>
<reference evidence="3 4" key="1">
    <citation type="submission" date="2020-09" db="EMBL/GenBank/DDBJ databases">
        <title>Paenibacillus sp. CAU 1523 isolated from sand of Haeundae Beach.</title>
        <authorList>
            <person name="Kim W."/>
        </authorList>
    </citation>
    <scope>NUCLEOTIDE SEQUENCE [LARGE SCALE GENOMIC DNA]</scope>
    <source>
        <strain evidence="3 4">CAU 1523</strain>
    </source>
</reference>
<feature type="transmembrane region" description="Helical" evidence="1">
    <location>
        <begin position="56"/>
        <end position="77"/>
    </location>
</feature>
<dbReference type="Gene3D" id="3.10.620.30">
    <property type="match status" value="1"/>
</dbReference>
<keyword evidence="4" id="KW-1185">Reference proteome</keyword>
<evidence type="ECO:0000313" key="3">
    <source>
        <dbReference type="EMBL" id="MBD8500838.1"/>
    </source>
</evidence>
<dbReference type="RefSeq" id="WP_192027061.1">
    <property type="nucleotide sequence ID" value="NZ_JACYTN010000029.1"/>
</dbReference>
<feature type="transmembrane region" description="Helical" evidence="1">
    <location>
        <begin position="228"/>
        <end position="245"/>
    </location>
</feature>
<dbReference type="SUPFAM" id="SSF54001">
    <property type="entry name" value="Cysteine proteinases"/>
    <property type="match status" value="1"/>
</dbReference>
<name>A0ABR9B395_9BACL</name>
<feature type="transmembrane region" description="Helical" evidence="1">
    <location>
        <begin position="151"/>
        <end position="167"/>
    </location>
</feature>
<keyword evidence="1" id="KW-0812">Transmembrane</keyword>
<dbReference type="PANTHER" id="PTHR42736">
    <property type="entry name" value="PROTEIN-GLUTAMINE GAMMA-GLUTAMYLTRANSFERASE"/>
    <property type="match status" value="1"/>
</dbReference>
<keyword evidence="1" id="KW-1133">Transmembrane helix</keyword>
<dbReference type="InterPro" id="IPR002931">
    <property type="entry name" value="Transglutaminase-like"/>
</dbReference>
<dbReference type="InterPro" id="IPR052901">
    <property type="entry name" value="Bact_TGase-like"/>
</dbReference>
<dbReference type="Proteomes" id="UP000634529">
    <property type="component" value="Unassembled WGS sequence"/>
</dbReference>
<sequence length="872" mass="98730">MFLFTTERQRLSPLANGERSGQIAIEAIDVSTSRSAPFNGGMQATRLSDKRTTSLIHWWSWLGCNLLLMGLFVEWLLPFYQSTYLSMSIHLSTWLIPMGAALMIGLCCSSKWLRGGLVCLTVLFVSAWASLGEETWLTNVLSMPRQLVVTIHSWAIDVEGMAMYFITGEHFRYSDAGEMAVILVFIMLLSLLVQSLMTSSYSVSLFSTATIVYLLLMEKIMGLDTGDGLVRAFIWTMIAISWLQLQRQREGSDQSTASWPARWWLATISLAVVLVVAYTLWAMTFTSRSPVVWPALEAWVQEKFEKLIDNDDRMQAQANKDGRPIASVGMTGYGQDDRQLGMPIRLNKAVLFRATTPYPTYWRAESKRIYTGQGWDALDDREQEEMIQLVSSNNSSSSNFMADAWTEPFEQHVRFEQIPAGMPVLHGGRLIQVNREPVNISDTKVMDYTVKVSHFIGTPALFAGLIDADDPEQLQRKYTELPAHLPSRIEELTAKLMVGASNRYERVQRVQRYLLENYVYTTEATSVPEEEADFVDHFLFEQRQGYCVHFSTAMAVMLRTQGIPTRWVKGFAPGEQEADGTYTVRHSDAHAWVEVFIPEVGWVPFDPTPARGIVQDVEQAVAVPARADVIQGENASYELNAQLYNRALGGTAMTVDSILTHIQKWLNPIWESTFSAMKAGGEKLLMNTTALWQQLLAELEAWQHQAFWTDWLATIITFLQGNSWGRLWGAYPISVSIAAVVLLIAIGGLARWLTVSISRKSPLWTLRFLLRKQQRNYSRSRALRIGELAWSIMQSRLGERAPSMTLECYVQAGCEKLGNKLTHSERDALKRFISCSNEMLYAAVDKRLNHHDELGRICSELFPTKKRRVADF</sequence>
<protein>
    <submittedName>
        <fullName evidence="3">Transglutaminase domain-containing protein</fullName>
    </submittedName>
</protein>
<evidence type="ECO:0000259" key="2">
    <source>
        <dbReference type="SMART" id="SM00460"/>
    </source>
</evidence>
<feature type="transmembrane region" description="Helical" evidence="1">
    <location>
        <begin position="261"/>
        <end position="281"/>
    </location>
</feature>
<keyword evidence="1" id="KW-0472">Membrane</keyword>